<evidence type="ECO:0000313" key="2">
    <source>
        <dbReference type="Proteomes" id="UP001597343"/>
    </source>
</evidence>
<organism evidence="1 2">
    <name type="scientific">Tumebacillus lipolyticus</name>
    <dbReference type="NCBI Taxonomy" id="1280370"/>
    <lineage>
        <taxon>Bacteria</taxon>
        <taxon>Bacillati</taxon>
        <taxon>Bacillota</taxon>
        <taxon>Bacilli</taxon>
        <taxon>Bacillales</taxon>
        <taxon>Alicyclobacillaceae</taxon>
        <taxon>Tumebacillus</taxon>
    </lineage>
</organism>
<name>A0ABW4ZT85_9BACL</name>
<proteinExistence type="predicted"/>
<sequence>METMTTERRRLVKRYVVARSEGEGLRLEQLMSKLRRAVQEVREEEPELLDYQLYDLTFALREGGMLVQMEFRK</sequence>
<comment type="caution">
    <text evidence="1">The sequence shown here is derived from an EMBL/GenBank/DDBJ whole genome shotgun (WGS) entry which is preliminary data.</text>
</comment>
<protein>
    <submittedName>
        <fullName evidence="1">Uncharacterized protein</fullName>
    </submittedName>
</protein>
<dbReference type="EMBL" id="JBHUIO010000002">
    <property type="protein sequence ID" value="MFD2169202.1"/>
    <property type="molecule type" value="Genomic_DNA"/>
</dbReference>
<gene>
    <name evidence="1" type="ORF">ACFSOY_04100</name>
</gene>
<reference evidence="2" key="1">
    <citation type="journal article" date="2019" name="Int. J. Syst. Evol. Microbiol.">
        <title>The Global Catalogue of Microorganisms (GCM) 10K type strain sequencing project: providing services to taxonomists for standard genome sequencing and annotation.</title>
        <authorList>
            <consortium name="The Broad Institute Genomics Platform"/>
            <consortium name="The Broad Institute Genome Sequencing Center for Infectious Disease"/>
            <person name="Wu L."/>
            <person name="Ma J."/>
        </authorList>
    </citation>
    <scope>NUCLEOTIDE SEQUENCE [LARGE SCALE GENOMIC DNA]</scope>
    <source>
        <strain evidence="2">CGMCC 1.13574</strain>
    </source>
</reference>
<keyword evidence="2" id="KW-1185">Reference proteome</keyword>
<dbReference type="Proteomes" id="UP001597343">
    <property type="component" value="Unassembled WGS sequence"/>
</dbReference>
<dbReference type="RefSeq" id="WP_386044250.1">
    <property type="nucleotide sequence ID" value="NZ_JBHUIO010000002.1"/>
</dbReference>
<evidence type="ECO:0000313" key="1">
    <source>
        <dbReference type="EMBL" id="MFD2169202.1"/>
    </source>
</evidence>
<accession>A0ABW4ZT85</accession>